<dbReference type="RefSeq" id="WP_229295707.1">
    <property type="nucleotide sequence ID" value="NZ_CCZG01000015.1"/>
</dbReference>
<sequence length="29" mass="2771">MVGDNSVVASGSVVTRNASPNTLVGGNPA</sequence>
<dbReference type="Gene3D" id="2.160.10.10">
    <property type="entry name" value="Hexapeptide repeat proteins"/>
    <property type="match status" value="1"/>
</dbReference>
<dbReference type="EMBL" id="JAPXIC010000095">
    <property type="protein sequence ID" value="MCZ4720427.1"/>
    <property type="molecule type" value="Genomic_DNA"/>
</dbReference>
<dbReference type="Proteomes" id="UP001071279">
    <property type="component" value="Unassembled WGS sequence"/>
</dbReference>
<protein>
    <submittedName>
        <fullName evidence="2">Uncharacterized protein</fullName>
    </submittedName>
</protein>
<name>A0AAP3HGD2_LEGPN</name>
<accession>A0AAP3HGD2</accession>
<dbReference type="InterPro" id="IPR011004">
    <property type="entry name" value="Trimer_LpxA-like_sf"/>
</dbReference>
<reference evidence="2" key="1">
    <citation type="submission" date="2022-12" db="EMBL/GenBank/DDBJ databases">
        <title>Comparative genomics of Legionella pneumophila isolates from the West Bank and Germany support molecular epidemiology of Legionnaires disease.</title>
        <authorList>
            <person name="Zayed A.R."/>
            <person name="Bitar D.M."/>
            <person name="Steinert M."/>
            <person name="Lueck C."/>
            <person name="Brettar I."/>
            <person name="Hoefle M.G."/>
            <person name="Bunk B."/>
        </authorList>
    </citation>
    <scope>NUCLEOTIDE SEQUENCE</scope>
    <source>
        <strain evidence="2">H23</strain>
    </source>
</reference>
<proteinExistence type="predicted"/>
<comment type="caution">
    <text evidence="2">The sequence shown here is derived from an EMBL/GenBank/DDBJ whole genome shotgun (WGS) entry which is preliminary data.</text>
</comment>
<evidence type="ECO:0000313" key="2">
    <source>
        <dbReference type="EMBL" id="MCZ4720427.1"/>
    </source>
</evidence>
<organism evidence="2 3">
    <name type="scientific">Legionella pneumophila</name>
    <dbReference type="NCBI Taxonomy" id="446"/>
    <lineage>
        <taxon>Bacteria</taxon>
        <taxon>Pseudomonadati</taxon>
        <taxon>Pseudomonadota</taxon>
        <taxon>Gammaproteobacteria</taxon>
        <taxon>Legionellales</taxon>
        <taxon>Legionellaceae</taxon>
        <taxon>Legionella</taxon>
    </lineage>
</organism>
<dbReference type="AlphaFoldDB" id="A0AAP3HGD2"/>
<feature type="region of interest" description="Disordered" evidence="1">
    <location>
        <begin position="1"/>
        <end position="29"/>
    </location>
</feature>
<evidence type="ECO:0000256" key="1">
    <source>
        <dbReference type="SAM" id="MobiDB-lite"/>
    </source>
</evidence>
<evidence type="ECO:0000313" key="3">
    <source>
        <dbReference type="Proteomes" id="UP001071279"/>
    </source>
</evidence>
<gene>
    <name evidence="2" type="ORF">O6C86_14565</name>
</gene>
<feature type="compositionally biased region" description="Polar residues" evidence="1">
    <location>
        <begin position="7"/>
        <end position="29"/>
    </location>
</feature>
<dbReference type="SUPFAM" id="SSF51161">
    <property type="entry name" value="Trimeric LpxA-like enzymes"/>
    <property type="match status" value="1"/>
</dbReference>